<dbReference type="SUPFAM" id="SSF50331">
    <property type="entry name" value="MOP-like"/>
    <property type="match status" value="1"/>
</dbReference>
<keyword evidence="3" id="KW-0067">ATP-binding</keyword>
<feature type="domain" description="ABC transporter" evidence="4">
    <location>
        <begin position="25"/>
        <end position="257"/>
    </location>
</feature>
<evidence type="ECO:0000313" key="5">
    <source>
        <dbReference type="EMBL" id="EOQ35897.1"/>
    </source>
</evidence>
<name>R8VYA6_9FIRM</name>
<dbReference type="InterPro" id="IPR003593">
    <property type="entry name" value="AAA+_ATPase"/>
</dbReference>
<dbReference type="Pfam" id="PF08402">
    <property type="entry name" value="TOBE_2"/>
    <property type="match status" value="1"/>
</dbReference>
<dbReference type="PANTHER" id="PTHR43875">
    <property type="entry name" value="MALTODEXTRIN IMPORT ATP-BINDING PROTEIN MSMX"/>
    <property type="match status" value="1"/>
</dbReference>
<dbReference type="Gene3D" id="2.40.50.100">
    <property type="match status" value="1"/>
</dbReference>
<dbReference type="FunFam" id="3.40.50.300:FF:000042">
    <property type="entry name" value="Maltose/maltodextrin ABC transporter, ATP-binding protein"/>
    <property type="match status" value="1"/>
</dbReference>
<organism evidence="5 6">
    <name type="scientific">Butyricicoccus pullicaecorum 1.2</name>
    <dbReference type="NCBI Taxonomy" id="1203606"/>
    <lineage>
        <taxon>Bacteria</taxon>
        <taxon>Bacillati</taxon>
        <taxon>Bacillota</taxon>
        <taxon>Clostridia</taxon>
        <taxon>Eubacteriales</taxon>
        <taxon>Butyricicoccaceae</taxon>
        <taxon>Butyricicoccus</taxon>
    </lineage>
</organism>
<proteinExistence type="predicted"/>
<comment type="caution">
    <text evidence="5">The sequence shown here is derived from an EMBL/GenBank/DDBJ whole genome shotgun (WGS) entry which is preliminary data.</text>
</comment>
<keyword evidence="2" id="KW-0547">Nucleotide-binding</keyword>
<dbReference type="Gene3D" id="2.40.50.140">
    <property type="entry name" value="Nucleic acid-binding proteins"/>
    <property type="match status" value="1"/>
</dbReference>
<reference evidence="5 6" key="1">
    <citation type="submission" date="2013-01" db="EMBL/GenBank/DDBJ databases">
        <title>The Genome Sequence of Butyricicoccus pullicaecorum 1.2.</title>
        <authorList>
            <consortium name="The Broad Institute Genome Sequencing Platform"/>
            <person name="Earl A."/>
            <person name="Ward D."/>
            <person name="Feldgarden M."/>
            <person name="Gevers D."/>
            <person name="Van Immerseel F."/>
            <person name="Eeckhaut V."/>
            <person name="Walker B."/>
            <person name="Young S.K."/>
            <person name="Zeng Q."/>
            <person name="Gargeya S."/>
            <person name="Fitzgerald M."/>
            <person name="Haas B."/>
            <person name="Abouelleil A."/>
            <person name="Alvarado L."/>
            <person name="Arachchi H.M."/>
            <person name="Berlin A.M."/>
            <person name="Chapman S.B."/>
            <person name="Dewar J."/>
            <person name="Goldberg J."/>
            <person name="Griggs A."/>
            <person name="Gujja S."/>
            <person name="Hansen M."/>
            <person name="Howarth C."/>
            <person name="Imamovic A."/>
            <person name="Larimer J."/>
            <person name="McCowan C."/>
            <person name="Murphy C."/>
            <person name="Neiman D."/>
            <person name="Pearson M."/>
            <person name="Priest M."/>
            <person name="Roberts A."/>
            <person name="Saif S."/>
            <person name="Shea T."/>
            <person name="Sisk P."/>
            <person name="Sykes S."/>
            <person name="Wortman J."/>
            <person name="Nusbaum C."/>
            <person name="Birren B."/>
        </authorList>
    </citation>
    <scope>NUCLEOTIDE SEQUENCE [LARGE SCALE GENOMIC DNA]</scope>
    <source>
        <strain evidence="5 6">1.2</strain>
    </source>
</reference>
<sequence length="392" mass="43886">MAQVILKNIKKVYPHHESKKKKKGAEDKQLSLQVTDEGVVAVQAFDLDIQDKEFIVLVGPSGCGKSTTLRMVAGLEDISGGDLYIDGQRVNDVAPKDRDIAMVFQNYALYPHMSVRENMAFPLKLRKVAKDEINRRVEQAAEILGITQYLDRKPKALSGGQRQRVAIGRAIVREPKVLLMDEPLSNLDAKLRNQMRAELIKLRQRINTTFIYVTHDQTEAMTLGDRIVIMKDGVIQQIGTPQQVFDHPANLFVAGFIGMPQMNLFDAQLVCEDGQYAVKLDRVQVVLSDAKQENLSRKQVKPGPIILGVRPEHLQLTGEAEQMLHGTVEVSEMMGSAVHVHLHAYNRDTILIVPTDKPENPVSFPYGSKVCFTFNGSTAHLFDPDTQKNLEL</sequence>
<dbReference type="SMART" id="SM00382">
    <property type="entry name" value="AAA"/>
    <property type="match status" value="1"/>
</dbReference>
<dbReference type="Gene3D" id="3.40.50.300">
    <property type="entry name" value="P-loop containing nucleotide triphosphate hydrolases"/>
    <property type="match status" value="1"/>
</dbReference>
<dbReference type="OrthoDB" id="9802264at2"/>
<dbReference type="SUPFAM" id="SSF52540">
    <property type="entry name" value="P-loop containing nucleoside triphosphate hydrolases"/>
    <property type="match status" value="1"/>
</dbReference>
<dbReference type="GO" id="GO:0140359">
    <property type="term" value="F:ABC-type transporter activity"/>
    <property type="evidence" value="ECO:0007669"/>
    <property type="project" value="InterPro"/>
</dbReference>
<dbReference type="PATRIC" id="fig|1203606.4.peg.2445"/>
<dbReference type="Pfam" id="PF00005">
    <property type="entry name" value="ABC_tran"/>
    <property type="match status" value="1"/>
</dbReference>
<evidence type="ECO:0000259" key="4">
    <source>
        <dbReference type="PROSITE" id="PS50893"/>
    </source>
</evidence>
<evidence type="ECO:0000256" key="3">
    <source>
        <dbReference type="ARBA" id="ARBA00022840"/>
    </source>
</evidence>
<dbReference type="GO" id="GO:0008643">
    <property type="term" value="P:carbohydrate transport"/>
    <property type="evidence" value="ECO:0007669"/>
    <property type="project" value="InterPro"/>
</dbReference>
<dbReference type="InterPro" id="IPR003439">
    <property type="entry name" value="ABC_transporter-like_ATP-bd"/>
</dbReference>
<evidence type="ECO:0000256" key="2">
    <source>
        <dbReference type="ARBA" id="ARBA00022741"/>
    </source>
</evidence>
<protein>
    <recommendedName>
        <fullName evidence="4">ABC transporter domain-containing protein</fullName>
    </recommendedName>
</protein>
<dbReference type="GO" id="GO:0016887">
    <property type="term" value="F:ATP hydrolysis activity"/>
    <property type="evidence" value="ECO:0007669"/>
    <property type="project" value="InterPro"/>
</dbReference>
<accession>R8VYA6</accession>
<gene>
    <name evidence="5" type="ORF">HMPREF1526_02477</name>
</gene>
<evidence type="ECO:0000256" key="1">
    <source>
        <dbReference type="ARBA" id="ARBA00022448"/>
    </source>
</evidence>
<dbReference type="HOGENOM" id="CLU_000604_1_1_9"/>
<evidence type="ECO:0000313" key="6">
    <source>
        <dbReference type="Proteomes" id="UP000013981"/>
    </source>
</evidence>
<dbReference type="InterPro" id="IPR015855">
    <property type="entry name" value="ABC_transpr_MalK-like"/>
</dbReference>
<dbReference type="PROSITE" id="PS00211">
    <property type="entry name" value="ABC_TRANSPORTER_1"/>
    <property type="match status" value="1"/>
</dbReference>
<dbReference type="InterPro" id="IPR027417">
    <property type="entry name" value="P-loop_NTPase"/>
</dbReference>
<dbReference type="Proteomes" id="UP000013981">
    <property type="component" value="Unassembled WGS sequence"/>
</dbReference>
<dbReference type="PROSITE" id="PS50893">
    <property type="entry name" value="ABC_TRANSPORTER_2"/>
    <property type="match status" value="1"/>
</dbReference>
<dbReference type="PANTHER" id="PTHR43875:SF1">
    <property type="entry name" value="OSMOPROTECTIVE COMPOUNDS UPTAKE ATP-BINDING PROTEIN GGTA"/>
    <property type="match status" value="1"/>
</dbReference>
<dbReference type="InterPro" id="IPR047641">
    <property type="entry name" value="ABC_transpr_MalK/UgpC-like"/>
</dbReference>
<dbReference type="InterPro" id="IPR013611">
    <property type="entry name" value="Transp-assoc_OB_typ2"/>
</dbReference>
<dbReference type="eggNOG" id="COG3842">
    <property type="taxonomic scope" value="Bacteria"/>
</dbReference>
<dbReference type="InterPro" id="IPR012340">
    <property type="entry name" value="NA-bd_OB-fold"/>
</dbReference>
<dbReference type="RefSeq" id="WP_016148593.1">
    <property type="nucleotide sequence ID" value="NZ_KB976104.1"/>
</dbReference>
<keyword evidence="1" id="KW-0813">Transport</keyword>
<dbReference type="InterPro" id="IPR008995">
    <property type="entry name" value="Mo/tungstate-bd_C_term_dom"/>
</dbReference>
<dbReference type="GO" id="GO:0005524">
    <property type="term" value="F:ATP binding"/>
    <property type="evidence" value="ECO:0007669"/>
    <property type="project" value="UniProtKB-KW"/>
</dbReference>
<dbReference type="EMBL" id="AQOB01000010">
    <property type="protein sequence ID" value="EOQ35897.1"/>
    <property type="molecule type" value="Genomic_DNA"/>
</dbReference>
<dbReference type="GO" id="GO:0055052">
    <property type="term" value="C:ATP-binding cassette (ABC) transporter complex, substrate-binding subunit-containing"/>
    <property type="evidence" value="ECO:0007669"/>
    <property type="project" value="TreeGrafter"/>
</dbReference>
<dbReference type="CDD" id="cd03301">
    <property type="entry name" value="ABC_MalK_N"/>
    <property type="match status" value="1"/>
</dbReference>
<keyword evidence="6" id="KW-1185">Reference proteome</keyword>
<dbReference type="InterPro" id="IPR017871">
    <property type="entry name" value="ABC_transporter-like_CS"/>
</dbReference>
<dbReference type="AlphaFoldDB" id="R8VYA6"/>
<dbReference type="NCBIfam" id="NF008653">
    <property type="entry name" value="PRK11650.1"/>
    <property type="match status" value="1"/>
</dbReference>